<keyword evidence="5" id="KW-1185">Reference proteome</keyword>
<organism evidence="3 4">
    <name type="scientific">Bittarella massiliensis</name>
    <name type="common">ex Durand et al. 2017</name>
    <dbReference type="NCBI Taxonomy" id="1720313"/>
    <lineage>
        <taxon>Bacteria</taxon>
        <taxon>Bacillati</taxon>
        <taxon>Bacillota</taxon>
        <taxon>Clostridia</taxon>
        <taxon>Eubacteriales</taxon>
        <taxon>Oscillospiraceae</taxon>
        <taxon>Bittarella (ex Durand et al. 2017)</taxon>
    </lineage>
</organism>
<accession>A0AAQ1RX61</accession>
<dbReference type="Gene3D" id="3.90.245.10">
    <property type="entry name" value="Ribonucleoside hydrolase-like"/>
    <property type="match status" value="1"/>
</dbReference>
<dbReference type="AlphaFoldDB" id="A0AAQ1RX61"/>
<evidence type="ECO:0000313" key="2">
    <source>
        <dbReference type="EMBL" id="MZL68310.1"/>
    </source>
</evidence>
<dbReference type="PANTHER" id="PTHR46190">
    <property type="entry name" value="SI:CH211-201H21.5-RELATED"/>
    <property type="match status" value="1"/>
</dbReference>
<evidence type="ECO:0000259" key="1">
    <source>
        <dbReference type="Pfam" id="PF01156"/>
    </source>
</evidence>
<dbReference type="Proteomes" id="UP000184089">
    <property type="component" value="Unassembled WGS sequence"/>
</dbReference>
<dbReference type="SUPFAM" id="SSF53590">
    <property type="entry name" value="Nucleoside hydrolase"/>
    <property type="match status" value="1"/>
</dbReference>
<gene>
    <name evidence="2" type="ORF">GT747_00780</name>
    <name evidence="3" type="ORF">SAMN05444424_2848</name>
</gene>
<dbReference type="Pfam" id="PF01156">
    <property type="entry name" value="IU_nuc_hydro"/>
    <property type="match status" value="1"/>
</dbReference>
<proteinExistence type="predicted"/>
<protein>
    <submittedName>
        <fullName evidence="2">Nucleoside hydrolase</fullName>
    </submittedName>
    <submittedName>
        <fullName evidence="3">Purine nucleosidase</fullName>
    </submittedName>
</protein>
<keyword evidence="2" id="KW-0378">Hydrolase</keyword>
<name>A0AAQ1RX61_9FIRM</name>
<dbReference type="RefSeq" id="WP_021661412.1">
    <property type="nucleotide sequence ID" value="NZ_FQVY01000006.1"/>
</dbReference>
<dbReference type="InterPro" id="IPR036452">
    <property type="entry name" value="Ribo_hydro-like"/>
</dbReference>
<evidence type="ECO:0000313" key="5">
    <source>
        <dbReference type="Proteomes" id="UP000474718"/>
    </source>
</evidence>
<reference evidence="2 5" key="3">
    <citation type="journal article" date="2019" name="Nat. Med.">
        <title>A library of human gut bacterial isolates paired with longitudinal multiomics data enables mechanistic microbiome research.</title>
        <authorList>
            <person name="Poyet M."/>
            <person name="Groussin M."/>
            <person name="Gibbons S.M."/>
            <person name="Avila-Pacheco J."/>
            <person name="Jiang X."/>
            <person name="Kearney S.M."/>
            <person name="Perrotta A.R."/>
            <person name="Berdy B."/>
            <person name="Zhao S."/>
            <person name="Lieberman T.D."/>
            <person name="Swanson P.K."/>
            <person name="Smith M."/>
            <person name="Roesemann S."/>
            <person name="Alexander J.E."/>
            <person name="Rich S.A."/>
            <person name="Livny J."/>
            <person name="Vlamakis H."/>
            <person name="Clish C."/>
            <person name="Bullock K."/>
            <person name="Deik A."/>
            <person name="Scott J."/>
            <person name="Pierce K.A."/>
            <person name="Xavier R.J."/>
            <person name="Alm E.J."/>
        </authorList>
    </citation>
    <scope>NUCLEOTIDE SEQUENCE [LARGE SCALE GENOMIC DNA]</scope>
    <source>
        <strain evidence="2 5">BIOML-A2</strain>
    </source>
</reference>
<dbReference type="InterPro" id="IPR001910">
    <property type="entry name" value="Inosine/uridine_hydrolase_dom"/>
</dbReference>
<dbReference type="Proteomes" id="UP000474718">
    <property type="component" value="Unassembled WGS sequence"/>
</dbReference>
<reference evidence="3" key="2">
    <citation type="submission" date="2016-11" db="EMBL/GenBank/DDBJ databases">
        <authorList>
            <person name="Varghese N."/>
            <person name="Submissions S."/>
        </authorList>
    </citation>
    <scope>NUCLEOTIDE SEQUENCE</scope>
    <source>
        <strain evidence="3">DSM 4029</strain>
    </source>
</reference>
<dbReference type="InterPro" id="IPR052775">
    <property type="entry name" value="IUN_hydrolase"/>
</dbReference>
<reference evidence="4" key="1">
    <citation type="submission" date="2016-11" db="EMBL/GenBank/DDBJ databases">
        <authorList>
            <person name="Jaros S."/>
            <person name="Januszkiewicz K."/>
            <person name="Wedrychowicz H."/>
        </authorList>
    </citation>
    <scope>NUCLEOTIDE SEQUENCE [LARGE SCALE GENOMIC DNA]</scope>
    <source>
        <strain evidence="4">DSM 4029</strain>
    </source>
</reference>
<dbReference type="EMBL" id="WWVX01000001">
    <property type="protein sequence ID" value="MZL68310.1"/>
    <property type="molecule type" value="Genomic_DNA"/>
</dbReference>
<evidence type="ECO:0000313" key="3">
    <source>
        <dbReference type="EMBL" id="SHG62445.1"/>
    </source>
</evidence>
<evidence type="ECO:0000313" key="4">
    <source>
        <dbReference type="Proteomes" id="UP000184089"/>
    </source>
</evidence>
<sequence>MRHFIIDTDTGGDDALALMMMLMGSGVQVEAVTTVFGNVDLEQATQNALATLELVGGELPPVYKGASRPLLREPLTTVHAHGSDGMGDCGLVHPHIAPREGHAVDVICQLAKRFPGELEILMIGPATNVALALMKEPETMQGVKHIYSMGTGGYSLGMETAVAEFNVLVDAEAYDAVLRSGIPLTIAGFDLCLGETAFSAQDIDLLNQSGSALASFVVQSNRVLLEMATARLGYPTVPLPDALAAAAALWPDTVLEAEDRFCYTCYREEATYGQVIPFLPNTIATAGGYQNQPANARLIKRMDAALFKERVLKMLLP</sequence>
<dbReference type="PANTHER" id="PTHR46190:SF1">
    <property type="entry name" value="SI:CH211-201H21.5"/>
    <property type="match status" value="1"/>
</dbReference>
<feature type="domain" description="Inosine/uridine-preferring nucleoside hydrolase" evidence="1">
    <location>
        <begin position="5"/>
        <end position="309"/>
    </location>
</feature>
<comment type="caution">
    <text evidence="3">The sequence shown here is derived from an EMBL/GenBank/DDBJ whole genome shotgun (WGS) entry which is preliminary data.</text>
</comment>
<dbReference type="EMBL" id="FQVY01000006">
    <property type="protein sequence ID" value="SHG62445.1"/>
    <property type="molecule type" value="Genomic_DNA"/>
</dbReference>
<dbReference type="GO" id="GO:0016799">
    <property type="term" value="F:hydrolase activity, hydrolyzing N-glycosyl compounds"/>
    <property type="evidence" value="ECO:0007669"/>
    <property type="project" value="InterPro"/>
</dbReference>